<evidence type="ECO:0000256" key="1">
    <source>
        <dbReference type="ARBA" id="ARBA00004496"/>
    </source>
</evidence>
<dbReference type="Proteomes" id="UP000007303">
    <property type="component" value="Unassembled WGS sequence"/>
</dbReference>
<keyword evidence="2" id="KW-0963">Cytoplasm</keyword>
<dbReference type="InParanoid" id="H3BVR2"/>
<dbReference type="GO" id="GO:0006622">
    <property type="term" value="P:protein targeting to lysosome"/>
    <property type="evidence" value="ECO:0007669"/>
    <property type="project" value="TreeGrafter"/>
</dbReference>
<dbReference type="SMART" id="SM00312">
    <property type="entry name" value="PX"/>
    <property type="match status" value="1"/>
</dbReference>
<dbReference type="GO" id="GO:0045022">
    <property type="term" value="P:early endosome to late endosome transport"/>
    <property type="evidence" value="ECO:0007669"/>
    <property type="project" value="TreeGrafter"/>
</dbReference>
<evidence type="ECO:0000259" key="4">
    <source>
        <dbReference type="PROSITE" id="PS50195"/>
    </source>
</evidence>
<feature type="domain" description="PX" evidence="4">
    <location>
        <begin position="2"/>
        <end position="115"/>
    </location>
</feature>
<evidence type="ECO:0000256" key="2">
    <source>
        <dbReference type="ARBA" id="ARBA00022490"/>
    </source>
</evidence>
<dbReference type="SUPFAM" id="SSF64268">
    <property type="entry name" value="PX domain"/>
    <property type="match status" value="1"/>
</dbReference>
<dbReference type="InterPro" id="IPR001683">
    <property type="entry name" value="PX_dom"/>
</dbReference>
<reference evidence="5" key="2">
    <citation type="submission" date="2025-08" db="UniProtKB">
        <authorList>
            <consortium name="Ensembl"/>
        </authorList>
    </citation>
    <scope>IDENTIFICATION</scope>
</reference>
<dbReference type="GeneTree" id="ENSGT00390000005651"/>
<reference evidence="5" key="3">
    <citation type="submission" date="2025-09" db="UniProtKB">
        <authorList>
            <consortium name="Ensembl"/>
        </authorList>
    </citation>
    <scope>IDENTIFICATION</scope>
</reference>
<dbReference type="GO" id="GO:0005769">
    <property type="term" value="C:early endosome"/>
    <property type="evidence" value="ECO:0007669"/>
    <property type="project" value="TreeGrafter"/>
</dbReference>
<dbReference type="HOGENOM" id="CLU_069154_1_0_1"/>
<dbReference type="PROSITE" id="PS50195">
    <property type="entry name" value="PX"/>
    <property type="match status" value="1"/>
</dbReference>
<dbReference type="Pfam" id="PF00787">
    <property type="entry name" value="PX"/>
    <property type="match status" value="1"/>
</dbReference>
<comment type="subcellular location">
    <subcellularLocation>
        <location evidence="1">Cytoplasm</location>
    </subcellularLocation>
</comment>
<dbReference type="Gene3D" id="3.30.1520.10">
    <property type="entry name" value="Phox-like domain"/>
    <property type="match status" value="1"/>
</dbReference>
<dbReference type="GO" id="GO:0005770">
    <property type="term" value="C:late endosome"/>
    <property type="evidence" value="ECO:0007669"/>
    <property type="project" value="TreeGrafter"/>
</dbReference>
<keyword evidence="3" id="KW-0175">Coiled coil</keyword>
<dbReference type="OMA" id="FCRLNDK"/>
<dbReference type="InterPro" id="IPR036871">
    <property type="entry name" value="PX_dom_sf"/>
</dbReference>
<sequence length="169" mass="19953">ETPPVSLKMVGYEVLHKRSKFTVYKILVKGHQRDSWVIFRRYSDFYKLRDELRELFPSLGVTLPPKRFFKDNYEKKFLDGRRLGLQTFLQNVTSHQDAVSSEAVQNFLCAVGRLSPFDSLEESRAVCETLEDSNHHLQMELLDNQREIDTLKKKLEEKENHIRLLVKKL</sequence>
<dbReference type="GO" id="GO:0035091">
    <property type="term" value="F:phosphatidylinositol binding"/>
    <property type="evidence" value="ECO:0007669"/>
    <property type="project" value="InterPro"/>
</dbReference>
<protein>
    <recommendedName>
        <fullName evidence="4">PX domain-containing protein</fullName>
    </recommendedName>
</protein>
<dbReference type="GO" id="GO:0008333">
    <property type="term" value="P:endosome to lysosome transport"/>
    <property type="evidence" value="ECO:0007669"/>
    <property type="project" value="TreeGrafter"/>
</dbReference>
<reference evidence="6" key="1">
    <citation type="journal article" date="2004" name="Nature">
        <title>Genome duplication in the teleost fish Tetraodon nigroviridis reveals the early vertebrate proto-karyotype.</title>
        <authorList>
            <person name="Jaillon O."/>
            <person name="Aury J.-M."/>
            <person name="Brunet F."/>
            <person name="Petit J.-L."/>
            <person name="Stange-Thomann N."/>
            <person name="Mauceli E."/>
            <person name="Bouneau L."/>
            <person name="Fischer C."/>
            <person name="Ozouf-Costaz C."/>
            <person name="Bernot A."/>
            <person name="Nicaud S."/>
            <person name="Jaffe D."/>
            <person name="Fisher S."/>
            <person name="Lutfalla G."/>
            <person name="Dossat C."/>
            <person name="Segurens B."/>
            <person name="Dasilva C."/>
            <person name="Salanoubat M."/>
            <person name="Levy M."/>
            <person name="Boudet N."/>
            <person name="Castellano S."/>
            <person name="Anthouard V."/>
            <person name="Jubin C."/>
            <person name="Castelli V."/>
            <person name="Katinka M."/>
            <person name="Vacherie B."/>
            <person name="Biemont C."/>
            <person name="Skalli Z."/>
            <person name="Cattolico L."/>
            <person name="Poulain J."/>
            <person name="De Berardinis V."/>
            <person name="Cruaud C."/>
            <person name="Duprat S."/>
            <person name="Brottier P."/>
            <person name="Coutanceau J.-P."/>
            <person name="Gouzy J."/>
            <person name="Parra G."/>
            <person name="Lardier G."/>
            <person name="Chapple C."/>
            <person name="McKernan K.J."/>
            <person name="McEwan P."/>
            <person name="Bosak S."/>
            <person name="Kellis M."/>
            <person name="Volff J.-N."/>
            <person name="Guigo R."/>
            <person name="Zody M.C."/>
            <person name="Mesirov J."/>
            <person name="Lindblad-Toh K."/>
            <person name="Birren B."/>
            <person name="Nusbaum C."/>
            <person name="Kahn D."/>
            <person name="Robinson-Rechavi M."/>
            <person name="Laudet V."/>
            <person name="Schachter V."/>
            <person name="Quetier F."/>
            <person name="Saurin W."/>
            <person name="Scarpelli C."/>
            <person name="Wincker P."/>
            <person name="Lander E.S."/>
            <person name="Weissenbach J."/>
            <person name="Roest Crollius H."/>
        </authorList>
    </citation>
    <scope>NUCLEOTIDE SEQUENCE [LARGE SCALE GENOMIC DNA]</scope>
</reference>
<organism evidence="5 6">
    <name type="scientific">Tetraodon nigroviridis</name>
    <name type="common">Spotted green pufferfish</name>
    <name type="synonym">Chelonodon nigroviridis</name>
    <dbReference type="NCBI Taxonomy" id="99883"/>
    <lineage>
        <taxon>Eukaryota</taxon>
        <taxon>Metazoa</taxon>
        <taxon>Chordata</taxon>
        <taxon>Craniata</taxon>
        <taxon>Vertebrata</taxon>
        <taxon>Euteleostomi</taxon>
        <taxon>Actinopterygii</taxon>
        <taxon>Neopterygii</taxon>
        <taxon>Teleostei</taxon>
        <taxon>Neoteleostei</taxon>
        <taxon>Acanthomorphata</taxon>
        <taxon>Eupercaria</taxon>
        <taxon>Tetraodontiformes</taxon>
        <taxon>Tetradontoidea</taxon>
        <taxon>Tetraodontidae</taxon>
        <taxon>Tetraodon</taxon>
    </lineage>
</organism>
<feature type="coiled-coil region" evidence="3">
    <location>
        <begin position="134"/>
        <end position="168"/>
    </location>
</feature>
<evidence type="ECO:0000313" key="6">
    <source>
        <dbReference type="Proteomes" id="UP000007303"/>
    </source>
</evidence>
<evidence type="ECO:0000313" key="5">
    <source>
        <dbReference type="Ensembl" id="ENSTNIP00000000074.1"/>
    </source>
</evidence>
<keyword evidence="6" id="KW-1185">Reference proteome</keyword>
<proteinExistence type="predicted"/>
<evidence type="ECO:0000256" key="3">
    <source>
        <dbReference type="SAM" id="Coils"/>
    </source>
</evidence>
<accession>H3BVR2</accession>
<dbReference type="PANTHER" id="PTHR22999">
    <property type="entry name" value="PX SERINE/THREONINE KINASE PXK"/>
    <property type="match status" value="1"/>
</dbReference>
<name>H3BVR2_TETNG</name>
<dbReference type="Ensembl" id="ENSTNIT00000002272.1">
    <property type="protein sequence ID" value="ENSTNIP00000000074.1"/>
    <property type="gene ID" value="ENSTNIG00000001007.1"/>
</dbReference>
<dbReference type="PANTHER" id="PTHR22999:SF23">
    <property type="entry name" value="SORTING NEXIN-16"/>
    <property type="match status" value="1"/>
</dbReference>
<dbReference type="InterPro" id="IPR051837">
    <property type="entry name" value="SortingNexin/PXDomain-PKLike"/>
</dbReference>
<dbReference type="AlphaFoldDB" id="H3BVR2"/>